<name>A0A5A7QFT1_STRAF</name>
<sequence length="147" mass="16038">MSPLSDFLVVWQRVGGVRRVVGLPWPSEPSTVWAASSCLGLVGLWCGDRWASSAAVTSSFEGVCVSVDCCKTPEFCDGACCWKGRFWLTNFGLEFLASCSMSMPWGLGLPVSRRGGLILFFWVFRGVHYPFGSCIFLYGARGCVVAD</sequence>
<gene>
    <name evidence="1" type="ORF">STAS_20945</name>
</gene>
<dbReference type="Proteomes" id="UP000325081">
    <property type="component" value="Unassembled WGS sequence"/>
</dbReference>
<evidence type="ECO:0000313" key="1">
    <source>
        <dbReference type="EMBL" id="GER44050.1"/>
    </source>
</evidence>
<dbReference type="AlphaFoldDB" id="A0A5A7QFT1"/>
<proteinExistence type="predicted"/>
<keyword evidence="2" id="KW-1185">Reference proteome</keyword>
<evidence type="ECO:0000313" key="2">
    <source>
        <dbReference type="Proteomes" id="UP000325081"/>
    </source>
</evidence>
<dbReference type="EMBL" id="BKCP01006848">
    <property type="protein sequence ID" value="GER44050.1"/>
    <property type="molecule type" value="Genomic_DNA"/>
</dbReference>
<organism evidence="1 2">
    <name type="scientific">Striga asiatica</name>
    <name type="common">Asiatic witchweed</name>
    <name type="synonym">Buchnera asiatica</name>
    <dbReference type="NCBI Taxonomy" id="4170"/>
    <lineage>
        <taxon>Eukaryota</taxon>
        <taxon>Viridiplantae</taxon>
        <taxon>Streptophyta</taxon>
        <taxon>Embryophyta</taxon>
        <taxon>Tracheophyta</taxon>
        <taxon>Spermatophyta</taxon>
        <taxon>Magnoliopsida</taxon>
        <taxon>eudicotyledons</taxon>
        <taxon>Gunneridae</taxon>
        <taxon>Pentapetalae</taxon>
        <taxon>asterids</taxon>
        <taxon>lamiids</taxon>
        <taxon>Lamiales</taxon>
        <taxon>Orobanchaceae</taxon>
        <taxon>Buchnereae</taxon>
        <taxon>Striga</taxon>
    </lineage>
</organism>
<accession>A0A5A7QFT1</accession>
<comment type="caution">
    <text evidence="1">The sequence shown here is derived from an EMBL/GenBank/DDBJ whole genome shotgun (WGS) entry which is preliminary data.</text>
</comment>
<reference evidence="2" key="1">
    <citation type="journal article" date="2019" name="Curr. Biol.">
        <title>Genome Sequence of Striga asiatica Provides Insight into the Evolution of Plant Parasitism.</title>
        <authorList>
            <person name="Yoshida S."/>
            <person name="Kim S."/>
            <person name="Wafula E.K."/>
            <person name="Tanskanen J."/>
            <person name="Kim Y.M."/>
            <person name="Honaas L."/>
            <person name="Yang Z."/>
            <person name="Spallek T."/>
            <person name="Conn C.E."/>
            <person name="Ichihashi Y."/>
            <person name="Cheong K."/>
            <person name="Cui S."/>
            <person name="Der J.P."/>
            <person name="Gundlach H."/>
            <person name="Jiao Y."/>
            <person name="Hori C."/>
            <person name="Ishida J.K."/>
            <person name="Kasahara H."/>
            <person name="Kiba T."/>
            <person name="Kim M.S."/>
            <person name="Koo N."/>
            <person name="Laohavisit A."/>
            <person name="Lee Y.H."/>
            <person name="Lumba S."/>
            <person name="McCourt P."/>
            <person name="Mortimer J.C."/>
            <person name="Mutuku J.M."/>
            <person name="Nomura T."/>
            <person name="Sasaki-Sekimoto Y."/>
            <person name="Seto Y."/>
            <person name="Wang Y."/>
            <person name="Wakatake T."/>
            <person name="Sakakibara H."/>
            <person name="Demura T."/>
            <person name="Yamaguchi S."/>
            <person name="Yoneyama K."/>
            <person name="Manabe R.I."/>
            <person name="Nelson D.C."/>
            <person name="Schulman A.H."/>
            <person name="Timko M.P."/>
            <person name="dePamphilis C.W."/>
            <person name="Choi D."/>
            <person name="Shirasu K."/>
        </authorList>
    </citation>
    <scope>NUCLEOTIDE SEQUENCE [LARGE SCALE GENOMIC DNA]</scope>
    <source>
        <strain evidence="2">cv. UVA1</strain>
    </source>
</reference>
<protein>
    <submittedName>
        <fullName evidence="1">MATE efflux family protein</fullName>
    </submittedName>
</protein>